<name>A0A6A6JG32_WESOR</name>
<dbReference type="RefSeq" id="XP_033652764.1">
    <property type="nucleotide sequence ID" value="XM_033803107.1"/>
</dbReference>
<accession>A0A6A6JG32</accession>
<protein>
    <submittedName>
        <fullName evidence="1">Uncharacterized protein</fullName>
    </submittedName>
</protein>
<dbReference type="GeneID" id="54556282"/>
<keyword evidence="2" id="KW-1185">Reference proteome</keyword>
<dbReference type="Proteomes" id="UP000800097">
    <property type="component" value="Unassembled WGS sequence"/>
</dbReference>
<reference evidence="1" key="1">
    <citation type="journal article" date="2020" name="Stud. Mycol.">
        <title>101 Dothideomycetes genomes: a test case for predicting lifestyles and emergence of pathogens.</title>
        <authorList>
            <person name="Haridas S."/>
            <person name="Albert R."/>
            <person name="Binder M."/>
            <person name="Bloem J."/>
            <person name="Labutti K."/>
            <person name="Salamov A."/>
            <person name="Andreopoulos B."/>
            <person name="Baker S."/>
            <person name="Barry K."/>
            <person name="Bills G."/>
            <person name="Bluhm B."/>
            <person name="Cannon C."/>
            <person name="Castanera R."/>
            <person name="Culley D."/>
            <person name="Daum C."/>
            <person name="Ezra D."/>
            <person name="Gonzalez J."/>
            <person name="Henrissat B."/>
            <person name="Kuo A."/>
            <person name="Liang C."/>
            <person name="Lipzen A."/>
            <person name="Lutzoni F."/>
            <person name="Magnuson J."/>
            <person name="Mondo S."/>
            <person name="Nolan M."/>
            <person name="Ohm R."/>
            <person name="Pangilinan J."/>
            <person name="Park H.-J."/>
            <person name="Ramirez L."/>
            <person name="Alfaro M."/>
            <person name="Sun H."/>
            <person name="Tritt A."/>
            <person name="Yoshinaga Y."/>
            <person name="Zwiers L.-H."/>
            <person name="Turgeon B."/>
            <person name="Goodwin S."/>
            <person name="Spatafora J."/>
            <person name="Crous P."/>
            <person name="Grigoriev I."/>
        </authorList>
    </citation>
    <scope>NUCLEOTIDE SEQUENCE</scope>
    <source>
        <strain evidence="1">CBS 379.55</strain>
    </source>
</reference>
<dbReference type="EMBL" id="ML986498">
    <property type="protein sequence ID" value="KAF2275225.1"/>
    <property type="molecule type" value="Genomic_DNA"/>
</dbReference>
<evidence type="ECO:0000313" key="1">
    <source>
        <dbReference type="EMBL" id="KAF2275225.1"/>
    </source>
</evidence>
<evidence type="ECO:0000313" key="2">
    <source>
        <dbReference type="Proteomes" id="UP000800097"/>
    </source>
</evidence>
<sequence>MICRKKLQVEDAQSNDGADIHAVVPQASTVLCIVGCILHLPAFLLETCLKWTRFHLVDGSRLPGYRRPDLRPQMAASSVLFSASLCEHVVRPESRVWMTTEGPKYQTEECLKPYAFGRRHREVREGDATSSPSLTCMSVLSIHMLSQMYSTA</sequence>
<proteinExistence type="predicted"/>
<organism evidence="1 2">
    <name type="scientific">Westerdykella ornata</name>
    <dbReference type="NCBI Taxonomy" id="318751"/>
    <lineage>
        <taxon>Eukaryota</taxon>
        <taxon>Fungi</taxon>
        <taxon>Dikarya</taxon>
        <taxon>Ascomycota</taxon>
        <taxon>Pezizomycotina</taxon>
        <taxon>Dothideomycetes</taxon>
        <taxon>Pleosporomycetidae</taxon>
        <taxon>Pleosporales</taxon>
        <taxon>Sporormiaceae</taxon>
        <taxon>Westerdykella</taxon>
    </lineage>
</organism>
<gene>
    <name evidence="1" type="ORF">EI97DRAFT_81677</name>
</gene>
<dbReference type="AlphaFoldDB" id="A0A6A6JG32"/>